<sequence>MFGSASDCWPFLRQAKQMDMVGPNWVYIGTTPLNYLDMLTLDSDRELANGLLFVTFHEDHTLAEYQTLRSNYLAAFLSCDADKDLTGILLLFYDCMLGFANANMVDLCGQQ</sequence>
<reference evidence="1 2" key="1">
    <citation type="submission" date="2009-11" db="EMBL/GenBank/DDBJ databases">
        <title>Annotation of Allomyces macrogynus ATCC 38327.</title>
        <authorList>
            <consortium name="The Broad Institute Genome Sequencing Platform"/>
            <person name="Russ C."/>
            <person name="Cuomo C."/>
            <person name="Burger G."/>
            <person name="Gray M.W."/>
            <person name="Holland P.W.H."/>
            <person name="King N."/>
            <person name="Lang F.B.F."/>
            <person name="Roger A.J."/>
            <person name="Ruiz-Trillo I."/>
            <person name="Young S.K."/>
            <person name="Zeng Q."/>
            <person name="Gargeya S."/>
            <person name="Fitzgerald M."/>
            <person name="Haas B."/>
            <person name="Abouelleil A."/>
            <person name="Alvarado L."/>
            <person name="Arachchi H.M."/>
            <person name="Berlin A."/>
            <person name="Chapman S.B."/>
            <person name="Gearin G."/>
            <person name="Goldberg J."/>
            <person name="Griggs A."/>
            <person name="Gujja S."/>
            <person name="Hansen M."/>
            <person name="Heiman D."/>
            <person name="Howarth C."/>
            <person name="Larimer J."/>
            <person name="Lui A."/>
            <person name="MacDonald P.J.P."/>
            <person name="McCowen C."/>
            <person name="Montmayeur A."/>
            <person name="Murphy C."/>
            <person name="Neiman D."/>
            <person name="Pearson M."/>
            <person name="Priest M."/>
            <person name="Roberts A."/>
            <person name="Saif S."/>
            <person name="Shea T."/>
            <person name="Sisk P."/>
            <person name="Stolte C."/>
            <person name="Sykes S."/>
            <person name="Wortman J."/>
            <person name="Nusbaum C."/>
            <person name="Birren B."/>
        </authorList>
    </citation>
    <scope>NUCLEOTIDE SEQUENCE [LARGE SCALE GENOMIC DNA]</scope>
    <source>
        <strain evidence="1 2">ATCC 38327</strain>
    </source>
</reference>
<evidence type="ECO:0000313" key="2">
    <source>
        <dbReference type="Proteomes" id="UP000054350"/>
    </source>
</evidence>
<evidence type="ECO:0000313" key="1">
    <source>
        <dbReference type="EMBL" id="KNE73000.1"/>
    </source>
</evidence>
<name>A0A0L0TEA7_ALLM3</name>
<dbReference type="OrthoDB" id="5597995at2759"/>
<dbReference type="VEuPathDB" id="FungiDB:AMAG_20662"/>
<dbReference type="InterPro" id="IPR028082">
    <property type="entry name" value="Peripla_BP_I"/>
</dbReference>
<protein>
    <submittedName>
        <fullName evidence="1">Uncharacterized protein</fullName>
    </submittedName>
</protein>
<keyword evidence="2" id="KW-1185">Reference proteome</keyword>
<accession>A0A0L0TEA7</accession>
<dbReference type="SUPFAM" id="SSF53822">
    <property type="entry name" value="Periplasmic binding protein-like I"/>
    <property type="match status" value="1"/>
</dbReference>
<dbReference type="AlphaFoldDB" id="A0A0L0TEA7"/>
<dbReference type="Proteomes" id="UP000054350">
    <property type="component" value="Unassembled WGS sequence"/>
</dbReference>
<gene>
    <name evidence="1" type="ORF">AMAG_20662</name>
</gene>
<proteinExistence type="predicted"/>
<dbReference type="EMBL" id="GG745386">
    <property type="protein sequence ID" value="KNE73000.1"/>
    <property type="molecule type" value="Genomic_DNA"/>
</dbReference>
<organism evidence="1 2">
    <name type="scientific">Allomyces macrogynus (strain ATCC 38327)</name>
    <name type="common">Allomyces javanicus var. macrogynus</name>
    <dbReference type="NCBI Taxonomy" id="578462"/>
    <lineage>
        <taxon>Eukaryota</taxon>
        <taxon>Fungi</taxon>
        <taxon>Fungi incertae sedis</taxon>
        <taxon>Blastocladiomycota</taxon>
        <taxon>Blastocladiomycetes</taxon>
        <taxon>Blastocladiales</taxon>
        <taxon>Blastocladiaceae</taxon>
        <taxon>Allomyces</taxon>
    </lineage>
</organism>
<reference evidence="2" key="2">
    <citation type="submission" date="2009-11" db="EMBL/GenBank/DDBJ databases">
        <title>The Genome Sequence of Allomyces macrogynus strain ATCC 38327.</title>
        <authorList>
            <consortium name="The Broad Institute Genome Sequencing Platform"/>
            <person name="Russ C."/>
            <person name="Cuomo C."/>
            <person name="Shea T."/>
            <person name="Young S.K."/>
            <person name="Zeng Q."/>
            <person name="Koehrsen M."/>
            <person name="Haas B."/>
            <person name="Borodovsky M."/>
            <person name="Guigo R."/>
            <person name="Alvarado L."/>
            <person name="Berlin A."/>
            <person name="Borenstein D."/>
            <person name="Chen Z."/>
            <person name="Engels R."/>
            <person name="Freedman E."/>
            <person name="Gellesch M."/>
            <person name="Goldberg J."/>
            <person name="Griggs A."/>
            <person name="Gujja S."/>
            <person name="Heiman D."/>
            <person name="Hepburn T."/>
            <person name="Howarth C."/>
            <person name="Jen D."/>
            <person name="Larson L."/>
            <person name="Lewis B."/>
            <person name="Mehta T."/>
            <person name="Park D."/>
            <person name="Pearson M."/>
            <person name="Roberts A."/>
            <person name="Saif S."/>
            <person name="Shenoy N."/>
            <person name="Sisk P."/>
            <person name="Stolte C."/>
            <person name="Sykes S."/>
            <person name="Walk T."/>
            <person name="White J."/>
            <person name="Yandava C."/>
            <person name="Burger G."/>
            <person name="Gray M.W."/>
            <person name="Holland P.W.H."/>
            <person name="King N."/>
            <person name="Lang F.B.F."/>
            <person name="Roger A.J."/>
            <person name="Ruiz-Trillo I."/>
            <person name="Lander E."/>
            <person name="Nusbaum C."/>
        </authorList>
    </citation>
    <scope>NUCLEOTIDE SEQUENCE [LARGE SCALE GENOMIC DNA]</scope>
    <source>
        <strain evidence="2">ATCC 38327</strain>
    </source>
</reference>